<evidence type="ECO:0000256" key="1">
    <source>
        <dbReference type="SAM" id="Phobius"/>
    </source>
</evidence>
<comment type="caution">
    <text evidence="2">The sequence shown here is derived from an EMBL/GenBank/DDBJ whole genome shotgun (WGS) entry which is preliminary data.</text>
</comment>
<protein>
    <submittedName>
        <fullName evidence="2">Uncharacterized protein</fullName>
    </submittedName>
</protein>
<feature type="non-terminal residue" evidence="2">
    <location>
        <position position="1"/>
    </location>
</feature>
<evidence type="ECO:0000313" key="2">
    <source>
        <dbReference type="EMBL" id="TVU43136.1"/>
    </source>
</evidence>
<organism evidence="2 3">
    <name type="scientific">Eragrostis curvula</name>
    <name type="common">weeping love grass</name>
    <dbReference type="NCBI Taxonomy" id="38414"/>
    <lineage>
        <taxon>Eukaryota</taxon>
        <taxon>Viridiplantae</taxon>
        <taxon>Streptophyta</taxon>
        <taxon>Embryophyta</taxon>
        <taxon>Tracheophyta</taxon>
        <taxon>Spermatophyta</taxon>
        <taxon>Magnoliopsida</taxon>
        <taxon>Liliopsida</taxon>
        <taxon>Poales</taxon>
        <taxon>Poaceae</taxon>
        <taxon>PACMAD clade</taxon>
        <taxon>Chloridoideae</taxon>
        <taxon>Eragrostideae</taxon>
        <taxon>Eragrostidinae</taxon>
        <taxon>Eragrostis</taxon>
    </lineage>
</organism>
<dbReference type="EMBL" id="RWGY01000005">
    <property type="protein sequence ID" value="TVU43136.1"/>
    <property type="molecule type" value="Genomic_DNA"/>
</dbReference>
<reference evidence="2 3" key="1">
    <citation type="journal article" date="2019" name="Sci. Rep.">
        <title>A high-quality genome of Eragrostis curvula grass provides insights into Poaceae evolution and supports new strategies to enhance forage quality.</title>
        <authorList>
            <person name="Carballo J."/>
            <person name="Santos B.A.C.M."/>
            <person name="Zappacosta D."/>
            <person name="Garbus I."/>
            <person name="Selva J.P."/>
            <person name="Gallo C.A."/>
            <person name="Diaz A."/>
            <person name="Albertini E."/>
            <person name="Caccamo M."/>
            <person name="Echenique V."/>
        </authorList>
    </citation>
    <scope>NUCLEOTIDE SEQUENCE [LARGE SCALE GENOMIC DNA]</scope>
    <source>
        <strain evidence="3">cv. Victoria</strain>
        <tissue evidence="2">Leaf</tissue>
    </source>
</reference>
<sequence>MLNKGAITIANAVFGSKPPISGDVLAKAFQVEKKMVDWLQDQFCDWRCVVGVGSSPPSSSDITLAAMVISMVHGFILGGCIGVICRYPRVVIASSLQ</sequence>
<keyword evidence="1" id="KW-1133">Transmembrane helix</keyword>
<dbReference type="Gramene" id="TVU43136">
    <property type="protein sequence ID" value="TVU43136"/>
    <property type="gene ID" value="EJB05_09578"/>
</dbReference>
<accession>A0A5J9W5B8</accession>
<name>A0A5J9W5B8_9POAL</name>
<gene>
    <name evidence="2" type="ORF">EJB05_09578</name>
</gene>
<feature type="transmembrane region" description="Helical" evidence="1">
    <location>
        <begin position="62"/>
        <end position="85"/>
    </location>
</feature>
<dbReference type="InterPro" id="IPR014710">
    <property type="entry name" value="RmlC-like_jellyroll"/>
</dbReference>
<proteinExistence type="predicted"/>
<dbReference type="Proteomes" id="UP000324897">
    <property type="component" value="Unassembled WGS sequence"/>
</dbReference>
<keyword evidence="3" id="KW-1185">Reference proteome</keyword>
<evidence type="ECO:0000313" key="3">
    <source>
        <dbReference type="Proteomes" id="UP000324897"/>
    </source>
</evidence>
<keyword evidence="1" id="KW-0812">Transmembrane</keyword>
<keyword evidence="1" id="KW-0472">Membrane</keyword>
<dbReference type="OrthoDB" id="1935583at2759"/>
<dbReference type="Gene3D" id="2.60.120.10">
    <property type="entry name" value="Jelly Rolls"/>
    <property type="match status" value="1"/>
</dbReference>
<dbReference type="AlphaFoldDB" id="A0A5J9W5B8"/>